<evidence type="ECO:0000256" key="1">
    <source>
        <dbReference type="SAM" id="Phobius"/>
    </source>
</evidence>
<proteinExistence type="predicted"/>
<reference evidence="3" key="1">
    <citation type="journal article" date="2019" name="Int. J. Syst. Evol. Microbiol.">
        <title>The Global Catalogue of Microorganisms (GCM) 10K type strain sequencing project: providing services to taxonomists for standard genome sequencing and annotation.</title>
        <authorList>
            <consortium name="The Broad Institute Genomics Platform"/>
            <consortium name="The Broad Institute Genome Sequencing Center for Infectious Disease"/>
            <person name="Wu L."/>
            <person name="Ma J."/>
        </authorList>
    </citation>
    <scope>NUCLEOTIDE SEQUENCE [LARGE SCALE GENOMIC DNA]</scope>
    <source>
        <strain evidence="3">CCUG 56331</strain>
    </source>
</reference>
<keyword evidence="1" id="KW-1133">Transmembrane helix</keyword>
<comment type="caution">
    <text evidence="2">The sequence shown here is derived from an EMBL/GenBank/DDBJ whole genome shotgun (WGS) entry which is preliminary data.</text>
</comment>
<protein>
    <recommendedName>
        <fullName evidence="4">Type 4 fimbrial biogenesis protein PilX N-terminal domain-containing protein</fullName>
    </recommendedName>
</protein>
<dbReference type="RefSeq" id="WP_390308975.1">
    <property type="nucleotide sequence ID" value="NZ_JBHSNQ010000048.1"/>
</dbReference>
<evidence type="ECO:0000313" key="2">
    <source>
        <dbReference type="EMBL" id="MFC5541152.1"/>
    </source>
</evidence>
<name>A0ABW0R8Q3_9BACL</name>
<dbReference type="EMBL" id="JBHSNQ010000048">
    <property type="protein sequence ID" value="MFC5541152.1"/>
    <property type="molecule type" value="Genomic_DNA"/>
</dbReference>
<dbReference type="Proteomes" id="UP001595978">
    <property type="component" value="Unassembled WGS sequence"/>
</dbReference>
<evidence type="ECO:0000313" key="3">
    <source>
        <dbReference type="Proteomes" id="UP001595978"/>
    </source>
</evidence>
<accession>A0ABW0R8Q3</accession>
<evidence type="ECO:0008006" key="4">
    <source>
        <dbReference type="Google" id="ProtNLM"/>
    </source>
</evidence>
<gene>
    <name evidence="2" type="ORF">ACFPOH_05085</name>
</gene>
<feature type="transmembrane region" description="Helical" evidence="1">
    <location>
        <begin position="12"/>
        <end position="34"/>
    </location>
</feature>
<keyword evidence="3" id="KW-1185">Reference proteome</keyword>
<keyword evidence="1" id="KW-0472">Membrane</keyword>
<organism evidence="2 3">
    <name type="scientific">Ureibacillus suwonensis</name>
    <dbReference type="NCBI Taxonomy" id="313007"/>
    <lineage>
        <taxon>Bacteria</taxon>
        <taxon>Bacillati</taxon>
        <taxon>Bacillota</taxon>
        <taxon>Bacilli</taxon>
        <taxon>Bacillales</taxon>
        <taxon>Caryophanaceae</taxon>
        <taxon>Ureibacillus</taxon>
    </lineage>
</organism>
<keyword evidence="1" id="KW-0812">Transmembrane</keyword>
<sequence>MRILRSQKGNAFVITIMVLLIATVIGTTLITFSMNGITRNEHREKTNQAAKLAEDGIDHITLKINKELEQAIEEVLEDTKKKYYKLNFISKSQFINAFNDKFDDILQKYECDSGTHVMNENGEKKYDACYIKTPANPLDTIRTVKFKSVGTANDATKTVVAEVKLGAVYSDVPKILNYAVSTSGDGNLMLNGGVSINGDVKADGNIIVSNSAYIPSPLIERRWKDSTYPAIGGETVFPSESKNAKLFVNPSNGRLFVIKPEALDNWKGCDNKFFDRVNYNDVFKHNFHEMKESNCLYDIQSVKNVTSYLFNEDLPDLMETGTAEPFDVENMVNIGKMALAQKVIKNDNEYSVYKLPVNSSYYAKKPTWFKYGIQTIIDGKTHEIKGENGNEYFRLTALLGNNNFIDRTKYTLDGNFHLYGSNIIITGLYSSNTFKGNYYISNKKPVINIDPDDEKPDESKSYEEKKGIPRASIRIEDGKHTFDGNFYLDKGVITNKALNINRGEHTFKGVYFVDGDLEINGVLGSPLKPAIINADAIFFVNGNVDLKHVLINTPGDSGLIIFATGDITYNYATSQGNNLEDYFNEKQQEINMFLYSQKGKVELHGTVSNYKINGGVAGKNVFLTGIRGSIERASIKSGFTRNFPSVREQEKSESRLMIDYDEDIVTTFHKLQNIGITYHDLDSFKPIMVSRKYEN</sequence>